<evidence type="ECO:0008006" key="3">
    <source>
        <dbReference type="Google" id="ProtNLM"/>
    </source>
</evidence>
<dbReference type="Gene3D" id="3.40.50.1820">
    <property type="entry name" value="alpha/beta hydrolase"/>
    <property type="match status" value="1"/>
</dbReference>
<protein>
    <recommendedName>
        <fullName evidence="3">Alpha/beta hydrolase fold-3 domain-containing protein</fullName>
    </recommendedName>
</protein>
<evidence type="ECO:0000313" key="1">
    <source>
        <dbReference type="EMBL" id="GJM98585.1"/>
    </source>
</evidence>
<name>A0AAV5CKB3_ELECO</name>
<comment type="caution">
    <text evidence="1">The sequence shown here is derived from an EMBL/GenBank/DDBJ whole genome shotgun (WGS) entry which is preliminary data.</text>
</comment>
<dbReference type="AlphaFoldDB" id="A0AAV5CKB3"/>
<evidence type="ECO:0000313" key="2">
    <source>
        <dbReference type="Proteomes" id="UP001054889"/>
    </source>
</evidence>
<dbReference type="InterPro" id="IPR050466">
    <property type="entry name" value="Carboxylest/Gibb_receptor"/>
</dbReference>
<dbReference type="EMBL" id="BQKI01000007">
    <property type="protein sequence ID" value="GJM98585.1"/>
    <property type="molecule type" value="Genomic_DNA"/>
</dbReference>
<dbReference type="PANTHER" id="PTHR23024">
    <property type="entry name" value="ARYLACETAMIDE DEACETYLASE"/>
    <property type="match status" value="1"/>
</dbReference>
<accession>A0AAV5CKB3</accession>
<dbReference type="Proteomes" id="UP001054889">
    <property type="component" value="Unassembled WGS sequence"/>
</dbReference>
<sequence length="169" mass="18225">MDPATKLRFDSPLLRIYDDGRVERFFGTETTAPGFDADTGVTSKDVVIDSATGVFVRLYIPADLPATEQKKLPILVHFHGGCLVLDSATSPMYHRYLNSTPSSQRLPFSAPCRLTTASPRNTRFQQAMRIPGQLSSGPRLVPIHGCPSTATPAASSSPVTVEAASLFTT</sequence>
<gene>
    <name evidence="1" type="primary">ga15610</name>
    <name evidence="1" type="ORF">PR202_ga15610</name>
</gene>
<dbReference type="PANTHER" id="PTHR23024:SF472">
    <property type="entry name" value="OS09G0461700 PROTEIN"/>
    <property type="match status" value="1"/>
</dbReference>
<dbReference type="InterPro" id="IPR029058">
    <property type="entry name" value="AB_hydrolase_fold"/>
</dbReference>
<dbReference type="SUPFAM" id="SSF53474">
    <property type="entry name" value="alpha/beta-Hydrolases"/>
    <property type="match status" value="1"/>
</dbReference>
<reference evidence="1" key="2">
    <citation type="submission" date="2021-12" db="EMBL/GenBank/DDBJ databases">
        <title>Resequencing data analysis of finger millet.</title>
        <authorList>
            <person name="Hatakeyama M."/>
            <person name="Aluri S."/>
            <person name="Balachadran M.T."/>
            <person name="Sivarajan S.R."/>
            <person name="Poveda L."/>
            <person name="Shimizu-Inatsugi R."/>
            <person name="Schlapbach R."/>
            <person name="Sreeman S.M."/>
            <person name="Shimizu K.K."/>
        </authorList>
    </citation>
    <scope>NUCLEOTIDE SEQUENCE</scope>
</reference>
<reference evidence="1" key="1">
    <citation type="journal article" date="2018" name="DNA Res.">
        <title>Multiple hybrid de novo genome assembly of finger millet, an orphan allotetraploid crop.</title>
        <authorList>
            <person name="Hatakeyama M."/>
            <person name="Aluri S."/>
            <person name="Balachadran M.T."/>
            <person name="Sivarajan S.R."/>
            <person name="Patrignani A."/>
            <person name="Gruter S."/>
            <person name="Poveda L."/>
            <person name="Shimizu-Inatsugi R."/>
            <person name="Baeten J."/>
            <person name="Francoijs K.J."/>
            <person name="Nataraja K.N."/>
            <person name="Reddy Y.A.N."/>
            <person name="Phadnis S."/>
            <person name="Ravikumar R.L."/>
            <person name="Schlapbach R."/>
            <person name="Sreeman S.M."/>
            <person name="Shimizu K.K."/>
        </authorList>
    </citation>
    <scope>NUCLEOTIDE SEQUENCE</scope>
</reference>
<organism evidence="1 2">
    <name type="scientific">Eleusine coracana subsp. coracana</name>
    <dbReference type="NCBI Taxonomy" id="191504"/>
    <lineage>
        <taxon>Eukaryota</taxon>
        <taxon>Viridiplantae</taxon>
        <taxon>Streptophyta</taxon>
        <taxon>Embryophyta</taxon>
        <taxon>Tracheophyta</taxon>
        <taxon>Spermatophyta</taxon>
        <taxon>Magnoliopsida</taxon>
        <taxon>Liliopsida</taxon>
        <taxon>Poales</taxon>
        <taxon>Poaceae</taxon>
        <taxon>PACMAD clade</taxon>
        <taxon>Chloridoideae</taxon>
        <taxon>Cynodonteae</taxon>
        <taxon>Eleusininae</taxon>
        <taxon>Eleusine</taxon>
    </lineage>
</organism>
<proteinExistence type="predicted"/>
<keyword evidence="2" id="KW-1185">Reference proteome</keyword>